<evidence type="ECO:0000256" key="3">
    <source>
        <dbReference type="ARBA" id="ARBA00012438"/>
    </source>
</evidence>
<feature type="domain" description="HPt" evidence="22">
    <location>
        <begin position="975"/>
        <end position="1072"/>
    </location>
</feature>
<dbReference type="SMART" id="SM00388">
    <property type="entry name" value="HisKA"/>
    <property type="match status" value="1"/>
</dbReference>
<feature type="transmembrane region" description="Helical" evidence="17">
    <location>
        <begin position="21"/>
        <end position="42"/>
    </location>
</feature>
<evidence type="ECO:0000256" key="13">
    <source>
        <dbReference type="ARBA" id="ARBA00023012"/>
    </source>
</evidence>
<feature type="modified residue" description="4-aspartylphosphate" evidence="16">
    <location>
        <position position="879"/>
    </location>
</feature>
<dbReference type="InterPro" id="IPR011006">
    <property type="entry name" value="CheY-like_superfamily"/>
</dbReference>
<dbReference type="PROSITE" id="PS50109">
    <property type="entry name" value="HIS_KIN"/>
    <property type="match status" value="1"/>
</dbReference>
<dbReference type="GO" id="GO:0005524">
    <property type="term" value="F:ATP binding"/>
    <property type="evidence" value="ECO:0007669"/>
    <property type="project" value="UniProtKB-KW"/>
</dbReference>
<feature type="domain" description="Response regulatory" evidence="19">
    <location>
        <begin position="830"/>
        <end position="948"/>
    </location>
</feature>
<dbReference type="EMBL" id="FWYF01000002">
    <property type="protein sequence ID" value="SMD33684.1"/>
    <property type="molecule type" value="Genomic_DNA"/>
</dbReference>
<dbReference type="SUPFAM" id="SSF52172">
    <property type="entry name" value="CheY-like"/>
    <property type="match status" value="1"/>
</dbReference>
<evidence type="ECO:0000259" key="18">
    <source>
        <dbReference type="PROSITE" id="PS50109"/>
    </source>
</evidence>
<evidence type="ECO:0000256" key="14">
    <source>
        <dbReference type="ARBA" id="ARBA00023136"/>
    </source>
</evidence>
<feature type="transmembrane region" description="Helical" evidence="17">
    <location>
        <begin position="269"/>
        <end position="291"/>
    </location>
</feature>
<dbReference type="SUPFAM" id="SSF47384">
    <property type="entry name" value="Homodimeric domain of signal transducing histidine kinase"/>
    <property type="match status" value="1"/>
</dbReference>
<dbReference type="SMART" id="SM00387">
    <property type="entry name" value="HATPase_c"/>
    <property type="match status" value="1"/>
</dbReference>
<feature type="domain" description="PAC" evidence="21">
    <location>
        <begin position="506"/>
        <end position="558"/>
    </location>
</feature>
<keyword evidence="12 17" id="KW-1133">Transmembrane helix</keyword>
<reference evidence="23 24" key="1">
    <citation type="submission" date="2017-04" db="EMBL/GenBank/DDBJ databases">
        <authorList>
            <person name="Afonso C.L."/>
            <person name="Miller P.J."/>
            <person name="Scott M.A."/>
            <person name="Spackman E."/>
            <person name="Goraichik I."/>
            <person name="Dimitrov K.M."/>
            <person name="Suarez D.L."/>
            <person name="Swayne D.E."/>
        </authorList>
    </citation>
    <scope>NUCLEOTIDE SEQUENCE [LARGE SCALE GENOMIC DNA]</scope>
    <source>
        <strain evidence="23 24">DSM 26133</strain>
    </source>
</reference>
<dbReference type="InterPro" id="IPR008207">
    <property type="entry name" value="Sig_transdc_His_kin_Hpt_dom"/>
</dbReference>
<keyword evidence="4" id="KW-1003">Cell membrane</keyword>
<feature type="transmembrane region" description="Helical" evidence="17">
    <location>
        <begin position="83"/>
        <end position="101"/>
    </location>
</feature>
<keyword evidence="14 17" id="KW-0472">Membrane</keyword>
<evidence type="ECO:0000259" key="19">
    <source>
        <dbReference type="PROSITE" id="PS50110"/>
    </source>
</evidence>
<dbReference type="InterPro" id="IPR000014">
    <property type="entry name" value="PAS"/>
</dbReference>
<feature type="domain" description="PAS" evidence="20">
    <location>
        <begin position="304"/>
        <end position="374"/>
    </location>
</feature>
<dbReference type="InterPro" id="IPR036097">
    <property type="entry name" value="HisK_dim/P_sf"/>
</dbReference>
<evidence type="ECO:0000256" key="8">
    <source>
        <dbReference type="ARBA" id="ARBA00022692"/>
    </source>
</evidence>
<keyword evidence="13" id="KW-0902">Two-component regulatory system</keyword>
<gene>
    <name evidence="23" type="ORF">SAMN04488029_1611</name>
</gene>
<dbReference type="EC" id="2.7.13.3" evidence="3"/>
<dbReference type="SMART" id="SM00086">
    <property type="entry name" value="PAC"/>
    <property type="match status" value="2"/>
</dbReference>
<evidence type="ECO:0000313" key="24">
    <source>
        <dbReference type="Proteomes" id="UP000192472"/>
    </source>
</evidence>
<feature type="transmembrane region" description="Helical" evidence="17">
    <location>
        <begin position="135"/>
        <end position="154"/>
    </location>
</feature>
<dbReference type="SUPFAM" id="SSF47226">
    <property type="entry name" value="Histidine-containing phosphotransfer domain, HPT domain"/>
    <property type="match status" value="1"/>
</dbReference>
<dbReference type="STRING" id="692418.SAMN04488029_1611"/>
<organism evidence="23 24">
    <name type="scientific">Reichenbachiella faecimaris</name>
    <dbReference type="NCBI Taxonomy" id="692418"/>
    <lineage>
        <taxon>Bacteria</taxon>
        <taxon>Pseudomonadati</taxon>
        <taxon>Bacteroidota</taxon>
        <taxon>Cytophagia</taxon>
        <taxon>Cytophagales</taxon>
        <taxon>Reichenbachiellaceae</taxon>
        <taxon>Reichenbachiella</taxon>
    </lineage>
</organism>
<dbReference type="Pfam" id="PF08447">
    <property type="entry name" value="PAS_3"/>
    <property type="match status" value="2"/>
</dbReference>
<dbReference type="RefSeq" id="WP_084372097.1">
    <property type="nucleotide sequence ID" value="NZ_FWYF01000002.1"/>
</dbReference>
<dbReference type="InterPro" id="IPR003661">
    <property type="entry name" value="HisK_dim/P_dom"/>
</dbReference>
<dbReference type="GO" id="GO:0000155">
    <property type="term" value="F:phosphorelay sensor kinase activity"/>
    <property type="evidence" value="ECO:0007669"/>
    <property type="project" value="InterPro"/>
</dbReference>
<evidence type="ECO:0000259" key="22">
    <source>
        <dbReference type="PROSITE" id="PS50894"/>
    </source>
</evidence>
<dbReference type="PANTHER" id="PTHR45339:SF1">
    <property type="entry name" value="HYBRID SIGNAL TRANSDUCTION HISTIDINE KINASE J"/>
    <property type="match status" value="1"/>
</dbReference>
<keyword evidence="5" id="KW-0997">Cell inner membrane</keyword>
<dbReference type="OrthoDB" id="9811889at2"/>
<dbReference type="PROSITE" id="PS50112">
    <property type="entry name" value="PAS"/>
    <property type="match status" value="1"/>
</dbReference>
<evidence type="ECO:0000256" key="4">
    <source>
        <dbReference type="ARBA" id="ARBA00022475"/>
    </source>
</evidence>
<dbReference type="InterPro" id="IPR001610">
    <property type="entry name" value="PAC"/>
</dbReference>
<dbReference type="CDD" id="cd16922">
    <property type="entry name" value="HATPase_EvgS-ArcB-TorS-like"/>
    <property type="match status" value="1"/>
</dbReference>
<feature type="transmembrane region" description="Helical" evidence="17">
    <location>
        <begin position="238"/>
        <end position="257"/>
    </location>
</feature>
<dbReference type="SUPFAM" id="SSF55785">
    <property type="entry name" value="PYP-like sensor domain (PAS domain)"/>
    <property type="match status" value="2"/>
</dbReference>
<dbReference type="GO" id="GO:0005886">
    <property type="term" value="C:plasma membrane"/>
    <property type="evidence" value="ECO:0007669"/>
    <property type="project" value="UniProtKB-SubCell"/>
</dbReference>
<dbReference type="InterPro" id="IPR004358">
    <property type="entry name" value="Sig_transdc_His_kin-like_C"/>
</dbReference>
<keyword evidence="10" id="KW-0547">Nucleotide-binding</keyword>
<dbReference type="Gene3D" id="3.30.565.10">
    <property type="entry name" value="Histidine kinase-like ATPase, C-terminal domain"/>
    <property type="match status" value="1"/>
</dbReference>
<keyword evidence="11" id="KW-0067">ATP-binding</keyword>
<dbReference type="InterPro" id="IPR013655">
    <property type="entry name" value="PAS_fold_3"/>
</dbReference>
<dbReference type="PRINTS" id="PR00344">
    <property type="entry name" value="BCTRLSENSOR"/>
</dbReference>
<feature type="domain" description="PAC" evidence="21">
    <location>
        <begin position="378"/>
        <end position="430"/>
    </location>
</feature>
<comment type="caution">
    <text evidence="15">Lacks conserved residue(s) required for the propagation of feature annotation.</text>
</comment>
<evidence type="ECO:0000256" key="15">
    <source>
        <dbReference type="PROSITE-ProRule" id="PRU00110"/>
    </source>
</evidence>
<dbReference type="AlphaFoldDB" id="A0A1W2GAY8"/>
<feature type="transmembrane region" description="Helical" evidence="17">
    <location>
        <begin position="311"/>
        <end position="329"/>
    </location>
</feature>
<keyword evidence="7" id="KW-0808">Transferase</keyword>
<dbReference type="InterPro" id="IPR000700">
    <property type="entry name" value="PAS-assoc_C"/>
</dbReference>
<feature type="transmembrane region" description="Helical" evidence="17">
    <location>
        <begin position="166"/>
        <end position="186"/>
    </location>
</feature>
<evidence type="ECO:0000256" key="17">
    <source>
        <dbReference type="SAM" id="Phobius"/>
    </source>
</evidence>
<evidence type="ECO:0000256" key="10">
    <source>
        <dbReference type="ARBA" id="ARBA00022741"/>
    </source>
</evidence>
<feature type="domain" description="Histidine kinase" evidence="18">
    <location>
        <begin position="583"/>
        <end position="804"/>
    </location>
</feature>
<dbReference type="SMART" id="SM00448">
    <property type="entry name" value="REC"/>
    <property type="match status" value="1"/>
</dbReference>
<dbReference type="CDD" id="cd00082">
    <property type="entry name" value="HisKA"/>
    <property type="match status" value="1"/>
</dbReference>
<dbReference type="InterPro" id="IPR001789">
    <property type="entry name" value="Sig_transdc_resp-reg_receiver"/>
</dbReference>
<comment type="catalytic activity">
    <reaction evidence="1">
        <text>ATP + protein L-histidine = ADP + protein N-phospho-L-histidine.</text>
        <dbReference type="EC" id="2.7.13.3"/>
    </reaction>
</comment>
<dbReference type="PROSITE" id="PS50894">
    <property type="entry name" value="HPT"/>
    <property type="match status" value="1"/>
</dbReference>
<dbReference type="SMART" id="SM00091">
    <property type="entry name" value="PAS"/>
    <property type="match status" value="2"/>
</dbReference>
<dbReference type="Gene3D" id="1.20.120.160">
    <property type="entry name" value="HPT domain"/>
    <property type="match status" value="1"/>
</dbReference>
<evidence type="ECO:0000256" key="7">
    <source>
        <dbReference type="ARBA" id="ARBA00022679"/>
    </source>
</evidence>
<dbReference type="PANTHER" id="PTHR45339">
    <property type="entry name" value="HYBRID SIGNAL TRANSDUCTION HISTIDINE KINASE J"/>
    <property type="match status" value="1"/>
</dbReference>
<evidence type="ECO:0000256" key="6">
    <source>
        <dbReference type="ARBA" id="ARBA00022553"/>
    </source>
</evidence>
<evidence type="ECO:0000256" key="1">
    <source>
        <dbReference type="ARBA" id="ARBA00000085"/>
    </source>
</evidence>
<dbReference type="Gene3D" id="3.30.450.20">
    <property type="entry name" value="PAS domain"/>
    <property type="match status" value="2"/>
</dbReference>
<evidence type="ECO:0000256" key="5">
    <source>
        <dbReference type="ARBA" id="ARBA00022519"/>
    </source>
</evidence>
<name>A0A1W2GAY8_REIFA</name>
<evidence type="ECO:0000259" key="20">
    <source>
        <dbReference type="PROSITE" id="PS50112"/>
    </source>
</evidence>
<dbReference type="Gene3D" id="2.10.70.100">
    <property type="match status" value="1"/>
</dbReference>
<dbReference type="InterPro" id="IPR035965">
    <property type="entry name" value="PAS-like_dom_sf"/>
</dbReference>
<accession>A0A1W2GAY8</accession>
<dbReference type="InterPro" id="IPR005467">
    <property type="entry name" value="His_kinase_dom"/>
</dbReference>
<sequence length="1072" mass="120341">MTLPKNDFQEAIGERRSHPRLPLLIAYFTVFVGFLTLIGWVFNVEVLKRPTSGLAAVNPLTAICFILSGLGIICLVKKSGFSLPHWIVKLVVVLLIAIGSVKMANLMTQSAFQIDQVICAEQLQADLEKGKLNSMAPNTALGFLLFAAAMVLSIRDREKHIQIANILLVSVFVVGFFSVIGYLYRIGEFQGILAFLPMSFYTAVGFVLIAVGQLLVNSKSGFMKVINSPYSGGRVAKILIPLIIIIPVLFGYLRILMEANTTMSTELGISILIACIIVGLLITTWFLILVLNRRDKIQDSLRQTQEQFRSAFEYSAIGMALVSTSGKWLSTNKKLSEIIGYPREELIKMTFQDITHPEDLERDVVQVQQLIAGQIDGYQMEKRYFHKNGDLVWALLSVSLVRDATDRPLHFVSQIENITQRKEAEIALKSVSDRLKLATQAAKIGIWEYDLQQNQLVWDDIMYELYGITKETFGGVYDAWRNGVHPDDIARGDLEVAQAISGEKKFDTEFRVVWPDKSVHHIRAQALVERDTHGEPIRMVGTNWDITADKNYKQALHETTQLAEVAKQEALASAKAKENFLSTMSHEIRTPLNAILGVANLLLMEDMKEEHLEHLRLLKFSGENLLTLINDILDYNKIDAGKIEFEQIDFNLKTLLEHIQKSMLLKVDEKDLSLELNYDKKLPEVFIGDSVRVSQIVNNLMGNAIKFTEKGRISVTVSAAEIDHEAARIHFEISDTGIGIDPENQAMIFENFSQASGDTTRKFGGTGLGLAITKKLLEYMGSDIHLTSELGKGSVFSFDISLPLGAVRSKNDHRQADTNTFESLSDRNINILVAEDNRANQIVLEKFLEKWGVQVEFVENGLQAVSRSKTEQFDMILMDLQMPEMDGYQATIEIRKNKTEYAAHIPIIALTASALLDVRKKVKELGMTDYITKPFNPEELYRKILKYHSVVDSKPKPDVSKNKIFLKLQEYTGGDTVFMDELIAHYTENYQSFLSAFAEALKGDDHEAVRSACGQIKVSNEALGVDDLEEVLKAIDAFLATSKGKEKVFSKVETVSKEVIQSLEEVKRYNAQ</sequence>
<dbReference type="PROSITE" id="PS50113">
    <property type="entry name" value="PAC"/>
    <property type="match status" value="2"/>
</dbReference>
<dbReference type="InterPro" id="IPR036641">
    <property type="entry name" value="HPT_dom_sf"/>
</dbReference>
<dbReference type="CDD" id="cd17546">
    <property type="entry name" value="REC_hyHK_CKI1_RcsC-like"/>
    <property type="match status" value="1"/>
</dbReference>
<protein>
    <recommendedName>
        <fullName evidence="3">histidine kinase</fullName>
        <ecNumber evidence="3">2.7.13.3</ecNumber>
    </recommendedName>
</protein>
<dbReference type="FunFam" id="3.30.565.10:FF:000010">
    <property type="entry name" value="Sensor histidine kinase RcsC"/>
    <property type="match status" value="1"/>
</dbReference>
<dbReference type="CDD" id="cd00130">
    <property type="entry name" value="PAS"/>
    <property type="match status" value="2"/>
</dbReference>
<keyword evidence="6 16" id="KW-0597">Phosphoprotein</keyword>
<dbReference type="InterPro" id="IPR003594">
    <property type="entry name" value="HATPase_dom"/>
</dbReference>
<dbReference type="NCBIfam" id="TIGR00229">
    <property type="entry name" value="sensory_box"/>
    <property type="match status" value="1"/>
</dbReference>
<evidence type="ECO:0000256" key="12">
    <source>
        <dbReference type="ARBA" id="ARBA00022989"/>
    </source>
</evidence>
<evidence type="ECO:0000313" key="23">
    <source>
        <dbReference type="EMBL" id="SMD33684.1"/>
    </source>
</evidence>
<dbReference type="Gene3D" id="3.40.50.2300">
    <property type="match status" value="1"/>
</dbReference>
<comment type="subcellular location">
    <subcellularLocation>
        <location evidence="2">Cell inner membrane</location>
        <topology evidence="2">Multi-pass membrane protein</topology>
    </subcellularLocation>
</comment>
<feature type="transmembrane region" description="Helical" evidence="17">
    <location>
        <begin position="54"/>
        <end position="76"/>
    </location>
</feature>
<evidence type="ECO:0000259" key="21">
    <source>
        <dbReference type="PROSITE" id="PS50113"/>
    </source>
</evidence>
<feature type="transmembrane region" description="Helical" evidence="17">
    <location>
        <begin position="192"/>
        <end position="217"/>
    </location>
</feature>
<dbReference type="FunFam" id="2.10.70.100:FF:000001">
    <property type="entry name" value="Sensory transduction histidine kinase"/>
    <property type="match status" value="1"/>
</dbReference>
<dbReference type="Pfam" id="PF00512">
    <property type="entry name" value="HisKA"/>
    <property type="match status" value="1"/>
</dbReference>
<dbReference type="Pfam" id="PF02518">
    <property type="entry name" value="HATPase_c"/>
    <property type="match status" value="1"/>
</dbReference>
<keyword evidence="24" id="KW-1185">Reference proteome</keyword>
<dbReference type="SUPFAM" id="SSF55874">
    <property type="entry name" value="ATPase domain of HSP90 chaperone/DNA topoisomerase II/histidine kinase"/>
    <property type="match status" value="1"/>
</dbReference>
<evidence type="ECO:0000256" key="2">
    <source>
        <dbReference type="ARBA" id="ARBA00004429"/>
    </source>
</evidence>
<evidence type="ECO:0000256" key="9">
    <source>
        <dbReference type="ARBA" id="ARBA00022737"/>
    </source>
</evidence>
<evidence type="ECO:0000256" key="11">
    <source>
        <dbReference type="ARBA" id="ARBA00022840"/>
    </source>
</evidence>
<proteinExistence type="predicted"/>
<dbReference type="Proteomes" id="UP000192472">
    <property type="component" value="Unassembled WGS sequence"/>
</dbReference>
<dbReference type="InterPro" id="IPR036890">
    <property type="entry name" value="HATPase_C_sf"/>
</dbReference>
<dbReference type="Gene3D" id="1.10.287.130">
    <property type="match status" value="1"/>
</dbReference>
<evidence type="ECO:0000256" key="16">
    <source>
        <dbReference type="PROSITE-ProRule" id="PRU00169"/>
    </source>
</evidence>
<dbReference type="PROSITE" id="PS50110">
    <property type="entry name" value="RESPONSE_REGULATORY"/>
    <property type="match status" value="1"/>
</dbReference>
<dbReference type="Pfam" id="PF00072">
    <property type="entry name" value="Response_reg"/>
    <property type="match status" value="1"/>
</dbReference>
<keyword evidence="8 17" id="KW-0812">Transmembrane</keyword>
<keyword evidence="9" id="KW-0677">Repeat</keyword>